<comment type="caution">
    <text evidence="1">The sequence shown here is derived from an EMBL/GenBank/DDBJ whole genome shotgun (WGS) entry which is preliminary data.</text>
</comment>
<protein>
    <submittedName>
        <fullName evidence="1">Uncharacterized protein</fullName>
    </submittedName>
</protein>
<keyword evidence="2" id="KW-1185">Reference proteome</keyword>
<organism evidence="1 2">
    <name type="scientific">Streptomyces benahoarensis</name>
    <dbReference type="NCBI Taxonomy" id="2595054"/>
    <lineage>
        <taxon>Bacteria</taxon>
        <taxon>Bacillati</taxon>
        <taxon>Actinomycetota</taxon>
        <taxon>Actinomycetes</taxon>
        <taxon>Kitasatosporales</taxon>
        <taxon>Streptomycetaceae</taxon>
        <taxon>Streptomyces</taxon>
    </lineage>
</organism>
<dbReference type="OrthoDB" id="4313963at2"/>
<gene>
    <name evidence="1" type="ORF">FNZ23_17160</name>
</gene>
<dbReference type="EMBL" id="VKLS01000207">
    <property type="protein sequence ID" value="TSB38443.1"/>
    <property type="molecule type" value="Genomic_DNA"/>
</dbReference>
<evidence type="ECO:0000313" key="1">
    <source>
        <dbReference type="EMBL" id="TSB38443.1"/>
    </source>
</evidence>
<dbReference type="RefSeq" id="WP_143943042.1">
    <property type="nucleotide sequence ID" value="NZ_VKLS01000207.1"/>
</dbReference>
<sequence length="155" mass="16513">MFTDTGGMIMGDGLDPMQVAAGAAAALVAEMTKKAWGGVRSAMARIFRKGGETVAEQELRLLDAAHLRLNESTEAERADVAKKLEQELLIQLAAFLQKNAETVPELQSLVDESERSGTDIGVRANVHGNTGSQVLIAGRDVSAGNFTYRAPEGKK</sequence>
<evidence type="ECO:0000313" key="2">
    <source>
        <dbReference type="Proteomes" id="UP000320888"/>
    </source>
</evidence>
<name>A0A553ZAH3_9ACTN</name>
<accession>A0A553ZAH3</accession>
<reference evidence="1 2" key="1">
    <citation type="submission" date="2019-07" db="EMBL/GenBank/DDBJ databases">
        <title>Draft genome for Streptomyces benahoarensis MZ03-48.</title>
        <authorList>
            <person name="Gonzalez-Pimentel J.L."/>
        </authorList>
    </citation>
    <scope>NUCLEOTIDE SEQUENCE [LARGE SCALE GENOMIC DNA]</scope>
    <source>
        <strain evidence="1 2">MZ03-48</strain>
    </source>
</reference>
<proteinExistence type="predicted"/>
<dbReference type="Proteomes" id="UP000320888">
    <property type="component" value="Unassembled WGS sequence"/>
</dbReference>
<dbReference type="AlphaFoldDB" id="A0A553ZAH3"/>